<dbReference type="Gene3D" id="2.30.40.10">
    <property type="entry name" value="Urease, subunit C, domain 1"/>
    <property type="match status" value="1"/>
</dbReference>
<dbReference type="InterPro" id="IPR032466">
    <property type="entry name" value="Metal_Hydrolase"/>
</dbReference>
<evidence type="ECO:0000313" key="3">
    <source>
        <dbReference type="Proteomes" id="UP001213972"/>
    </source>
</evidence>
<dbReference type="Pfam" id="PF07969">
    <property type="entry name" value="Amidohydro_3"/>
    <property type="match status" value="1"/>
</dbReference>
<dbReference type="InterPro" id="IPR011059">
    <property type="entry name" value="Metal-dep_hydrolase_composite"/>
</dbReference>
<sequence>MHADLVFTGGPVFTADTVRSRASAVAVSGGRIVAVGGDGIRDLIGPRTEVVDLAGRLLVPGFQDAHVHPVSGGLELLRCDLGEGSTADEYLATIAAYAAAHPPTGQDDGSEWILGGGWAMSAFPGGTPTASAMDRVLPDRPAFLPNRDGHGAWVNSEALRRAGIDRHTPDPADGRIERDADGNPTGTLHEGAMSLVNRLIADPTPEFLRDALVAGQRYLHSYGITAWQDAIIGDYSDLVDQGETYRQAAIDGTLTGRVVGALWWDRTKGLEQIPSLVERRERFSHGRFQATSVKVMQDGVAENFTAAMLEPYHDGHGHFTDNSGISFVTPEILNEAVPQLDALGFQVHFHAIGDRAVRECLDAVEHAIARNGRGDGRHHIAHIQVVHPDDVPRFRALGVAANMQSLWATLEPQMVDLTLPFLGAPRDAWQYPFGDLLRAGAVLAAGSDWSVSSPNPLAAIHTAVNRQAAPGYEEGDYEPFLPEQAIDLATSLTAYTAGSAWVNHLDEATGTIEVGKYADLAVLDRDPFAGPADQIGATRVLQTFVDGARVYAAADA</sequence>
<gene>
    <name evidence="2" type="ORF">P0Y48_09555</name>
</gene>
<reference evidence="2" key="1">
    <citation type="submission" date="2023-03" db="EMBL/GenBank/DDBJ databases">
        <title>Andean soil-derived lignocellulolytic bacterial consortium as a source of novel taxa and putative plastic-active enzymes.</title>
        <authorList>
            <person name="Diaz-Garcia L."/>
            <person name="Chuvochina M."/>
            <person name="Feuerriegel G."/>
            <person name="Bunk B."/>
            <person name="Sproer C."/>
            <person name="Streit W.R."/>
            <person name="Rodriguez L.M."/>
            <person name="Overmann J."/>
            <person name="Jimenez D.J."/>
        </authorList>
    </citation>
    <scope>NUCLEOTIDE SEQUENCE</scope>
    <source>
        <strain evidence="2">MAG 4610</strain>
    </source>
</reference>
<dbReference type="Gene3D" id="3.20.20.140">
    <property type="entry name" value="Metal-dependent hydrolases"/>
    <property type="match status" value="1"/>
</dbReference>
<dbReference type="EMBL" id="CP119321">
    <property type="protein sequence ID" value="WEK12714.1"/>
    <property type="molecule type" value="Genomic_DNA"/>
</dbReference>
<dbReference type="InterPro" id="IPR033932">
    <property type="entry name" value="YtcJ-like"/>
</dbReference>
<feature type="domain" description="Amidohydrolase 3" evidence="1">
    <location>
        <begin position="49"/>
        <end position="551"/>
    </location>
</feature>
<dbReference type="SUPFAM" id="SSF51338">
    <property type="entry name" value="Composite domain of metallo-dependent hydrolases"/>
    <property type="match status" value="1"/>
</dbReference>
<accession>A0AAJ5VYP9</accession>
<protein>
    <submittedName>
        <fullName evidence="2">Amidohydrolase</fullName>
    </submittedName>
</protein>
<dbReference type="AlphaFoldDB" id="A0AAJ5VYP9"/>
<evidence type="ECO:0000313" key="2">
    <source>
        <dbReference type="EMBL" id="WEK12714.1"/>
    </source>
</evidence>
<name>A0AAJ5VYP9_9MICO</name>
<dbReference type="SUPFAM" id="SSF51556">
    <property type="entry name" value="Metallo-dependent hydrolases"/>
    <property type="match status" value="1"/>
</dbReference>
<evidence type="ECO:0000259" key="1">
    <source>
        <dbReference type="Pfam" id="PF07969"/>
    </source>
</evidence>
<dbReference type="Proteomes" id="UP001213972">
    <property type="component" value="Chromosome"/>
</dbReference>
<dbReference type="Gene3D" id="3.10.310.70">
    <property type="match status" value="1"/>
</dbReference>
<organism evidence="2 3">
    <name type="scientific">Candidatus Microbacterium phytovorans</name>
    <dbReference type="NCBI Taxonomy" id="3121374"/>
    <lineage>
        <taxon>Bacteria</taxon>
        <taxon>Bacillati</taxon>
        <taxon>Actinomycetota</taxon>
        <taxon>Actinomycetes</taxon>
        <taxon>Micrococcales</taxon>
        <taxon>Microbacteriaceae</taxon>
        <taxon>Microbacterium</taxon>
    </lineage>
</organism>
<dbReference type="GO" id="GO:0016810">
    <property type="term" value="F:hydrolase activity, acting on carbon-nitrogen (but not peptide) bonds"/>
    <property type="evidence" value="ECO:0007669"/>
    <property type="project" value="InterPro"/>
</dbReference>
<dbReference type="PANTHER" id="PTHR22642:SF2">
    <property type="entry name" value="PROTEIN LONG AFTER FAR-RED 3"/>
    <property type="match status" value="1"/>
</dbReference>
<dbReference type="PANTHER" id="PTHR22642">
    <property type="entry name" value="IMIDAZOLONEPROPIONASE"/>
    <property type="match status" value="1"/>
</dbReference>
<proteinExistence type="predicted"/>
<dbReference type="InterPro" id="IPR013108">
    <property type="entry name" value="Amidohydro_3"/>
</dbReference>
<dbReference type="CDD" id="cd01300">
    <property type="entry name" value="YtcJ_like"/>
    <property type="match status" value="1"/>
</dbReference>